<name>A0ABR0W4K0_REHGL</name>
<dbReference type="EMBL" id="JABTTQ020000192">
    <property type="protein sequence ID" value="KAK6141030.1"/>
    <property type="molecule type" value="Genomic_DNA"/>
</dbReference>
<proteinExistence type="predicted"/>
<reference evidence="2 3" key="1">
    <citation type="journal article" date="2021" name="Comput. Struct. Biotechnol. J.">
        <title>De novo genome assembly of the potent medicinal plant Rehmannia glutinosa using nanopore technology.</title>
        <authorList>
            <person name="Ma L."/>
            <person name="Dong C."/>
            <person name="Song C."/>
            <person name="Wang X."/>
            <person name="Zheng X."/>
            <person name="Niu Y."/>
            <person name="Chen S."/>
            <person name="Feng W."/>
        </authorList>
    </citation>
    <scope>NUCLEOTIDE SEQUENCE [LARGE SCALE GENOMIC DNA]</scope>
    <source>
        <strain evidence="2">DH-2019</strain>
    </source>
</reference>
<gene>
    <name evidence="2" type="ORF">DH2020_025211</name>
</gene>
<feature type="compositionally biased region" description="Gly residues" evidence="1">
    <location>
        <begin position="266"/>
        <end position="280"/>
    </location>
</feature>
<evidence type="ECO:0000313" key="2">
    <source>
        <dbReference type="EMBL" id="KAK6141030.1"/>
    </source>
</evidence>
<sequence length="406" mass="45229">MVGSTESTATTSTAASTQISIIQPQNQLVSTKLDESNFLIWRQQVYTAIRGYGLEDFITKANNRPSELLTDDEGKEIPNPSFIAWQRQDQLLASWILSSLSDSILTLMVGLESAKEIWHTLETNFTSQNTAKQMQLKLQLQTLRKNNMSIRDYLSKMKGLFDALAAAGKKIDESDQVMHILGGLGSEYNSVVVSVSSRLEPYTVPQIQALLLSFESRLEAITTATENINTDGSVPMANTVTQQPPRRNGQQQFPSNFRGRFPFPRGGRGGSRGGFFRGRGGRNGGNRMICQVCQEIHSTDKHKNDKSIFDTMAGLSSRIIKQQDCNKGLGFDFHQSLLSQDMQYIFEKKACSRGRISDKISSASKIVIENRELENTTVGGAPTRYPPVILLAKDLLRELNIQAIRR</sequence>
<feature type="compositionally biased region" description="Polar residues" evidence="1">
    <location>
        <begin position="229"/>
        <end position="252"/>
    </location>
</feature>
<protein>
    <recommendedName>
        <fullName evidence="4">Retrotransposon Copia-like N-terminal domain-containing protein</fullName>
    </recommendedName>
</protein>
<accession>A0ABR0W4K0</accession>
<comment type="caution">
    <text evidence="2">The sequence shown here is derived from an EMBL/GenBank/DDBJ whole genome shotgun (WGS) entry which is preliminary data.</text>
</comment>
<dbReference type="PANTHER" id="PTHR47481:SF10">
    <property type="entry name" value="COPIA-LIKE POLYPROTEIN_RETROTRANSPOSON"/>
    <property type="match status" value="1"/>
</dbReference>
<dbReference type="Pfam" id="PF14223">
    <property type="entry name" value="Retrotran_gag_2"/>
    <property type="match status" value="1"/>
</dbReference>
<keyword evidence="3" id="KW-1185">Reference proteome</keyword>
<feature type="region of interest" description="Disordered" evidence="1">
    <location>
        <begin position="229"/>
        <end position="280"/>
    </location>
</feature>
<evidence type="ECO:0008006" key="4">
    <source>
        <dbReference type="Google" id="ProtNLM"/>
    </source>
</evidence>
<evidence type="ECO:0000313" key="3">
    <source>
        <dbReference type="Proteomes" id="UP001318860"/>
    </source>
</evidence>
<feature type="compositionally biased region" description="Low complexity" evidence="1">
    <location>
        <begin position="253"/>
        <end position="265"/>
    </location>
</feature>
<dbReference type="Proteomes" id="UP001318860">
    <property type="component" value="Unassembled WGS sequence"/>
</dbReference>
<dbReference type="PANTHER" id="PTHR47481">
    <property type="match status" value="1"/>
</dbReference>
<organism evidence="2 3">
    <name type="scientific">Rehmannia glutinosa</name>
    <name type="common">Chinese foxglove</name>
    <dbReference type="NCBI Taxonomy" id="99300"/>
    <lineage>
        <taxon>Eukaryota</taxon>
        <taxon>Viridiplantae</taxon>
        <taxon>Streptophyta</taxon>
        <taxon>Embryophyta</taxon>
        <taxon>Tracheophyta</taxon>
        <taxon>Spermatophyta</taxon>
        <taxon>Magnoliopsida</taxon>
        <taxon>eudicotyledons</taxon>
        <taxon>Gunneridae</taxon>
        <taxon>Pentapetalae</taxon>
        <taxon>asterids</taxon>
        <taxon>lamiids</taxon>
        <taxon>Lamiales</taxon>
        <taxon>Orobanchaceae</taxon>
        <taxon>Rehmannieae</taxon>
        <taxon>Rehmannia</taxon>
    </lineage>
</organism>
<evidence type="ECO:0000256" key="1">
    <source>
        <dbReference type="SAM" id="MobiDB-lite"/>
    </source>
</evidence>